<name>A0ACC0Z7G1_9ROSI</name>
<proteinExistence type="predicted"/>
<evidence type="ECO:0000313" key="2">
    <source>
        <dbReference type="Proteomes" id="UP001163603"/>
    </source>
</evidence>
<sequence>MFLVELHGRNTPVLMLKNEITETDRSATRHIVNALRIYEEHNQGNVTVQSFTSTSDFQTVYDDICQMALDKRATIVIMTFHKQWAIDGGVESLSHAIQTLNINVLKKAPCSVGILVNSENLSRSVSVLTRRLLLQVAALFLGGQDDIESLSYAFRMARHKSVRLVVTRYFLQFGAENTNDRKRDCYLINEFKHSNTGNKRFEYVEVVKDGETLAASLRGLVDCFDLILVERYHQDLAILSGLEEWSECPELGVIGDMLASPDFLSTASVLVVQQQKIRRKLMHPNVQAGVNEVEAVIHDVPTQEVPRSENNCRLPVSVNRN</sequence>
<dbReference type="Proteomes" id="UP001163603">
    <property type="component" value="Chromosome 3"/>
</dbReference>
<comment type="caution">
    <text evidence="1">The sequence shown here is derived from an EMBL/GenBank/DDBJ whole genome shotgun (WGS) entry which is preliminary data.</text>
</comment>
<evidence type="ECO:0000313" key="1">
    <source>
        <dbReference type="EMBL" id="KAJ0046118.1"/>
    </source>
</evidence>
<dbReference type="EMBL" id="CM047738">
    <property type="protein sequence ID" value="KAJ0046118.1"/>
    <property type="molecule type" value="Genomic_DNA"/>
</dbReference>
<reference evidence="2" key="1">
    <citation type="journal article" date="2023" name="G3 (Bethesda)">
        <title>Genome assembly and association tests identify interacting loci associated with vigor, precocity, and sex in interspecific pistachio rootstocks.</title>
        <authorList>
            <person name="Palmer W."/>
            <person name="Jacygrad E."/>
            <person name="Sagayaradj S."/>
            <person name="Cavanaugh K."/>
            <person name="Han R."/>
            <person name="Bertier L."/>
            <person name="Beede B."/>
            <person name="Kafkas S."/>
            <person name="Golino D."/>
            <person name="Preece J."/>
            <person name="Michelmore R."/>
        </authorList>
    </citation>
    <scope>NUCLEOTIDE SEQUENCE [LARGE SCALE GENOMIC DNA]</scope>
</reference>
<keyword evidence="2" id="KW-1185">Reference proteome</keyword>
<gene>
    <name evidence="1" type="ORF">Pint_06606</name>
</gene>
<organism evidence="1 2">
    <name type="scientific">Pistacia integerrima</name>
    <dbReference type="NCBI Taxonomy" id="434235"/>
    <lineage>
        <taxon>Eukaryota</taxon>
        <taxon>Viridiplantae</taxon>
        <taxon>Streptophyta</taxon>
        <taxon>Embryophyta</taxon>
        <taxon>Tracheophyta</taxon>
        <taxon>Spermatophyta</taxon>
        <taxon>Magnoliopsida</taxon>
        <taxon>eudicotyledons</taxon>
        <taxon>Gunneridae</taxon>
        <taxon>Pentapetalae</taxon>
        <taxon>rosids</taxon>
        <taxon>malvids</taxon>
        <taxon>Sapindales</taxon>
        <taxon>Anacardiaceae</taxon>
        <taxon>Pistacia</taxon>
    </lineage>
</organism>
<accession>A0ACC0Z7G1</accession>
<protein>
    <submittedName>
        <fullName evidence="1">Uncharacterized protein</fullName>
    </submittedName>
</protein>